<protein>
    <submittedName>
        <fullName evidence="9">Cytochrome c peroxidase</fullName>
    </submittedName>
</protein>
<dbReference type="Gene3D" id="1.10.760.10">
    <property type="entry name" value="Cytochrome c-like domain"/>
    <property type="match status" value="2"/>
</dbReference>
<evidence type="ECO:0000313" key="9">
    <source>
        <dbReference type="EMBL" id="PJI91410.1"/>
    </source>
</evidence>
<feature type="signal peptide" evidence="7">
    <location>
        <begin position="1"/>
        <end position="20"/>
    </location>
</feature>
<gene>
    <name evidence="9" type="ORF">BC777_0238</name>
</gene>
<dbReference type="InterPro" id="IPR004852">
    <property type="entry name" value="Di-haem_cyt_c_peroxidsae"/>
</dbReference>
<feature type="chain" id="PRO_5014611458" evidence="7">
    <location>
        <begin position="21"/>
        <end position="433"/>
    </location>
</feature>
<evidence type="ECO:0000256" key="1">
    <source>
        <dbReference type="ARBA" id="ARBA00004196"/>
    </source>
</evidence>
<dbReference type="PANTHER" id="PTHR30600">
    <property type="entry name" value="CYTOCHROME C PEROXIDASE-RELATED"/>
    <property type="match status" value="1"/>
</dbReference>
<keyword evidence="10" id="KW-1185">Reference proteome</keyword>
<evidence type="ECO:0000256" key="4">
    <source>
        <dbReference type="ARBA" id="ARBA00023002"/>
    </source>
</evidence>
<dbReference type="GO" id="GO:0009055">
    <property type="term" value="F:electron transfer activity"/>
    <property type="evidence" value="ECO:0007669"/>
    <property type="project" value="InterPro"/>
</dbReference>
<keyword evidence="3 6" id="KW-0479">Metal-binding</keyword>
<sequence length="433" mass="47069">MYAMHTALLAVLFSAGLATAQGISPDDYIPTDPDQARIGQLLFYDKILSGNKNISCGTCHHHDHAGGDGLSLGIGEGGVGVGPERTAGTGADAIRKRIPRNAPSLWNLGHNEIETLFHDGRLTRSDIYGNGFDSPAEEWLPQGLDNLVAAQALFPMIAQFEMAGNPRENEIAGATHDRIDVAWPIIAKRVRTIPAYGSMFVQAFDHIEEPSDVTIVEIGNALGAFIISEWQSYDSPYDKWLTGTPLPVDAERGRDLFFNSRCASCHAGDLFTDQSFHALGLPAFGPGRTRQWDQISRDVGRMAETNLAEDAYKFRTPSLRNVALTAPYGHNGAYPTLAAMIRHHADPMAQRSAWTVEQADLPHVPWLAAVDFAIRQDATEMARQTAAIDLRPIALTDAEIDDLVAFLNALTGETAHTRPMGRPDTVPSGLPVD</sequence>
<reference evidence="9 10" key="1">
    <citation type="submission" date="2017-11" db="EMBL/GenBank/DDBJ databases">
        <title>Genomic Encyclopedia of Archaeal and Bacterial Type Strains, Phase II (KMG-II): From Individual Species to Whole Genera.</title>
        <authorList>
            <person name="Goeker M."/>
        </authorList>
    </citation>
    <scope>NUCLEOTIDE SEQUENCE [LARGE SCALE GENOMIC DNA]</scope>
    <source>
        <strain evidence="9 10">DSM 29128</strain>
    </source>
</reference>
<dbReference type="GO" id="GO:0020037">
    <property type="term" value="F:heme binding"/>
    <property type="evidence" value="ECO:0007669"/>
    <property type="project" value="InterPro"/>
</dbReference>
<evidence type="ECO:0000313" key="10">
    <source>
        <dbReference type="Proteomes" id="UP000228531"/>
    </source>
</evidence>
<dbReference type="InterPro" id="IPR036909">
    <property type="entry name" value="Cyt_c-like_dom_sf"/>
</dbReference>
<organism evidence="9 10">
    <name type="scientific">Yoonia maricola</name>
    <dbReference type="NCBI Taxonomy" id="420999"/>
    <lineage>
        <taxon>Bacteria</taxon>
        <taxon>Pseudomonadati</taxon>
        <taxon>Pseudomonadota</taxon>
        <taxon>Alphaproteobacteria</taxon>
        <taxon>Rhodobacterales</taxon>
        <taxon>Paracoccaceae</taxon>
        <taxon>Yoonia</taxon>
    </lineage>
</organism>
<keyword evidence="7" id="KW-0732">Signal</keyword>
<dbReference type="SUPFAM" id="SSF46626">
    <property type="entry name" value="Cytochrome c"/>
    <property type="match status" value="2"/>
</dbReference>
<dbReference type="AlphaFoldDB" id="A0A2M8WKF8"/>
<dbReference type="InterPro" id="IPR009056">
    <property type="entry name" value="Cyt_c-like_dom"/>
</dbReference>
<name>A0A2M8WKF8_9RHOB</name>
<evidence type="ECO:0000256" key="5">
    <source>
        <dbReference type="ARBA" id="ARBA00023004"/>
    </source>
</evidence>
<dbReference type="GO" id="GO:0046872">
    <property type="term" value="F:metal ion binding"/>
    <property type="evidence" value="ECO:0007669"/>
    <property type="project" value="UniProtKB-KW"/>
</dbReference>
<comment type="caution">
    <text evidence="9">The sequence shown here is derived from an EMBL/GenBank/DDBJ whole genome shotgun (WGS) entry which is preliminary data.</text>
</comment>
<proteinExistence type="predicted"/>
<feature type="domain" description="Cytochrome c" evidence="8">
    <location>
        <begin position="248"/>
        <end position="411"/>
    </location>
</feature>
<keyword evidence="9" id="KW-0575">Peroxidase</keyword>
<evidence type="ECO:0000256" key="2">
    <source>
        <dbReference type="ARBA" id="ARBA00022617"/>
    </source>
</evidence>
<evidence type="ECO:0000256" key="3">
    <source>
        <dbReference type="ARBA" id="ARBA00022723"/>
    </source>
</evidence>
<evidence type="ECO:0000256" key="6">
    <source>
        <dbReference type="PROSITE-ProRule" id="PRU00433"/>
    </source>
</evidence>
<dbReference type="InterPro" id="IPR051395">
    <property type="entry name" value="Cytochrome_c_Peroxidase/MauG"/>
</dbReference>
<keyword evidence="5 6" id="KW-0408">Iron</keyword>
<dbReference type="EMBL" id="PGTY01000001">
    <property type="protein sequence ID" value="PJI91410.1"/>
    <property type="molecule type" value="Genomic_DNA"/>
</dbReference>
<comment type="subcellular location">
    <subcellularLocation>
        <location evidence="1">Cell envelope</location>
    </subcellularLocation>
</comment>
<evidence type="ECO:0000256" key="7">
    <source>
        <dbReference type="SAM" id="SignalP"/>
    </source>
</evidence>
<dbReference type="GO" id="GO:0004130">
    <property type="term" value="F:cytochrome-c peroxidase activity"/>
    <property type="evidence" value="ECO:0007669"/>
    <property type="project" value="TreeGrafter"/>
</dbReference>
<evidence type="ECO:0000259" key="8">
    <source>
        <dbReference type="PROSITE" id="PS51007"/>
    </source>
</evidence>
<keyword evidence="2 6" id="KW-0349">Heme</keyword>
<keyword evidence="4" id="KW-0560">Oxidoreductase</keyword>
<dbReference type="Proteomes" id="UP000228531">
    <property type="component" value="Unassembled WGS sequence"/>
</dbReference>
<dbReference type="PROSITE" id="PS51007">
    <property type="entry name" value="CYTC"/>
    <property type="match status" value="1"/>
</dbReference>
<dbReference type="GO" id="GO:0030313">
    <property type="term" value="C:cell envelope"/>
    <property type="evidence" value="ECO:0007669"/>
    <property type="project" value="UniProtKB-SubCell"/>
</dbReference>
<accession>A0A2M8WKF8</accession>
<dbReference type="Pfam" id="PF03150">
    <property type="entry name" value="CCP_MauG"/>
    <property type="match status" value="1"/>
</dbReference>